<protein>
    <submittedName>
        <fullName evidence="1">Uncharacterized protein</fullName>
    </submittedName>
</protein>
<sequence>FATYTEAPGAAIQICCDKTITSGCVTFADAAVTTKTFCYMLVGYA</sequence>
<organism evidence="1">
    <name type="scientific">marine sediment metagenome</name>
    <dbReference type="NCBI Taxonomy" id="412755"/>
    <lineage>
        <taxon>unclassified sequences</taxon>
        <taxon>metagenomes</taxon>
        <taxon>ecological metagenomes</taxon>
    </lineage>
</organism>
<comment type="caution">
    <text evidence="1">The sequence shown here is derived from an EMBL/GenBank/DDBJ whole genome shotgun (WGS) entry which is preliminary data.</text>
</comment>
<dbReference type="EMBL" id="BARS01024161">
    <property type="protein sequence ID" value="GAG04645.1"/>
    <property type="molecule type" value="Genomic_DNA"/>
</dbReference>
<accession>X0UGD6</accession>
<proteinExistence type="predicted"/>
<gene>
    <name evidence="1" type="ORF">S01H1_38383</name>
</gene>
<evidence type="ECO:0000313" key="1">
    <source>
        <dbReference type="EMBL" id="GAG04645.1"/>
    </source>
</evidence>
<feature type="non-terminal residue" evidence="1">
    <location>
        <position position="1"/>
    </location>
</feature>
<dbReference type="AlphaFoldDB" id="X0UGD6"/>
<name>X0UGD6_9ZZZZ</name>
<reference evidence="1" key="1">
    <citation type="journal article" date="2014" name="Front. Microbiol.">
        <title>High frequency of phylogenetically diverse reductive dehalogenase-homologous genes in deep subseafloor sedimentary metagenomes.</title>
        <authorList>
            <person name="Kawai M."/>
            <person name="Futagami T."/>
            <person name="Toyoda A."/>
            <person name="Takaki Y."/>
            <person name="Nishi S."/>
            <person name="Hori S."/>
            <person name="Arai W."/>
            <person name="Tsubouchi T."/>
            <person name="Morono Y."/>
            <person name="Uchiyama I."/>
            <person name="Ito T."/>
            <person name="Fujiyama A."/>
            <person name="Inagaki F."/>
            <person name="Takami H."/>
        </authorList>
    </citation>
    <scope>NUCLEOTIDE SEQUENCE</scope>
    <source>
        <strain evidence="1">Expedition CK06-06</strain>
    </source>
</reference>